<accession>A0A6N2MHU9</accession>
<reference evidence="7" key="1">
    <citation type="submission" date="2019-03" db="EMBL/GenBank/DDBJ databases">
        <authorList>
            <person name="Mank J."/>
            <person name="Almeida P."/>
        </authorList>
    </citation>
    <scope>NUCLEOTIDE SEQUENCE</scope>
    <source>
        <strain evidence="7">78183</strain>
    </source>
</reference>
<keyword evidence="6" id="KW-0131">Cell cycle</keyword>
<evidence type="ECO:0000313" key="7">
    <source>
        <dbReference type="EMBL" id="VFU53577.1"/>
    </source>
</evidence>
<organism evidence="7">
    <name type="scientific">Salix viminalis</name>
    <name type="common">Common osier</name>
    <name type="synonym">Basket willow</name>
    <dbReference type="NCBI Taxonomy" id="40686"/>
    <lineage>
        <taxon>Eukaryota</taxon>
        <taxon>Viridiplantae</taxon>
        <taxon>Streptophyta</taxon>
        <taxon>Embryophyta</taxon>
        <taxon>Tracheophyta</taxon>
        <taxon>Spermatophyta</taxon>
        <taxon>Magnoliopsida</taxon>
        <taxon>eudicotyledons</taxon>
        <taxon>Gunneridae</taxon>
        <taxon>Pentapetalae</taxon>
        <taxon>rosids</taxon>
        <taxon>fabids</taxon>
        <taxon>Malpighiales</taxon>
        <taxon>Salicaceae</taxon>
        <taxon>Saliceae</taxon>
        <taxon>Salix</taxon>
    </lineage>
</organism>
<dbReference type="GO" id="GO:0005524">
    <property type="term" value="F:ATP binding"/>
    <property type="evidence" value="ECO:0007669"/>
    <property type="project" value="UniProtKB-KW"/>
</dbReference>
<keyword evidence="5" id="KW-0539">Nucleus</keyword>
<evidence type="ECO:0000256" key="4">
    <source>
        <dbReference type="ARBA" id="ARBA00022840"/>
    </source>
</evidence>
<comment type="subcellular location">
    <subcellularLocation>
        <location evidence="1">Nucleus</location>
    </subcellularLocation>
</comment>
<dbReference type="GO" id="GO:0006281">
    <property type="term" value="P:DNA repair"/>
    <property type="evidence" value="ECO:0007669"/>
    <property type="project" value="InterPro"/>
</dbReference>
<dbReference type="GO" id="GO:0003689">
    <property type="term" value="F:DNA clamp loader activity"/>
    <property type="evidence" value="ECO:0007669"/>
    <property type="project" value="TreeGrafter"/>
</dbReference>
<keyword evidence="2" id="KW-0547">Nucleotide-binding</keyword>
<evidence type="ECO:0000256" key="5">
    <source>
        <dbReference type="ARBA" id="ARBA00023242"/>
    </source>
</evidence>
<dbReference type="PANTHER" id="PTHR12172:SF1">
    <property type="entry name" value="P-LOOP CONTAINING NUCLEOSIDE TRIPHOSPHATE HYDROLASES SUPERFAMILY PROTEIN"/>
    <property type="match status" value="1"/>
</dbReference>
<dbReference type="AlphaFoldDB" id="A0A6N2MHU9"/>
<keyword evidence="3" id="KW-0227">DNA damage</keyword>
<dbReference type="GO" id="GO:0005634">
    <property type="term" value="C:nucleus"/>
    <property type="evidence" value="ECO:0007669"/>
    <property type="project" value="UniProtKB-SubCell"/>
</dbReference>
<evidence type="ECO:0000256" key="1">
    <source>
        <dbReference type="ARBA" id="ARBA00004123"/>
    </source>
</evidence>
<sequence>MNQPEKGTSSNRPTSLNLEMKSCLFDIIQSIIPSRSYMTMKGDAFYEYLSSLGHIARSEASRLSASIDKIKCRRTRASRNYLSYGSLMLSPEEVSLLGWSNIYPKTLSQSMDNTDKTS</sequence>
<dbReference type="PANTHER" id="PTHR12172">
    <property type="entry name" value="CELL CYCLE CHECKPOINT PROTEIN RAD17"/>
    <property type="match status" value="1"/>
</dbReference>
<dbReference type="GO" id="GO:0033314">
    <property type="term" value="P:mitotic DNA replication checkpoint signaling"/>
    <property type="evidence" value="ECO:0007669"/>
    <property type="project" value="TreeGrafter"/>
</dbReference>
<dbReference type="GO" id="GO:0000077">
    <property type="term" value="P:DNA damage checkpoint signaling"/>
    <property type="evidence" value="ECO:0007669"/>
    <property type="project" value="TreeGrafter"/>
</dbReference>
<evidence type="ECO:0000256" key="6">
    <source>
        <dbReference type="ARBA" id="ARBA00023306"/>
    </source>
</evidence>
<keyword evidence="4" id="KW-0067">ATP-binding</keyword>
<proteinExistence type="predicted"/>
<gene>
    <name evidence="7" type="ORF">SVIM_LOCUS372210</name>
</gene>
<evidence type="ECO:0000256" key="3">
    <source>
        <dbReference type="ARBA" id="ARBA00022763"/>
    </source>
</evidence>
<protein>
    <submittedName>
        <fullName evidence="7">Uncharacterized protein</fullName>
    </submittedName>
</protein>
<name>A0A6N2MHU9_SALVM</name>
<dbReference type="GO" id="GO:0003682">
    <property type="term" value="F:chromatin binding"/>
    <property type="evidence" value="ECO:0007669"/>
    <property type="project" value="TreeGrafter"/>
</dbReference>
<dbReference type="InterPro" id="IPR004582">
    <property type="entry name" value="Checkpoint_prot_Rad17_Rad24"/>
</dbReference>
<evidence type="ECO:0000256" key="2">
    <source>
        <dbReference type="ARBA" id="ARBA00022741"/>
    </source>
</evidence>
<dbReference type="EMBL" id="CAADRP010001818">
    <property type="protein sequence ID" value="VFU53577.1"/>
    <property type="molecule type" value="Genomic_DNA"/>
</dbReference>